<name>A0A1N7RX51_9BURK</name>
<evidence type="ECO:0000313" key="2">
    <source>
        <dbReference type="Proteomes" id="UP000187012"/>
    </source>
</evidence>
<organism evidence="1 2">
    <name type="scientific">Paraburkholderia ribeironis</name>
    <dbReference type="NCBI Taxonomy" id="1247936"/>
    <lineage>
        <taxon>Bacteria</taxon>
        <taxon>Pseudomonadati</taxon>
        <taxon>Pseudomonadota</taxon>
        <taxon>Betaproteobacteria</taxon>
        <taxon>Burkholderiales</taxon>
        <taxon>Burkholderiaceae</taxon>
        <taxon>Paraburkholderia</taxon>
    </lineage>
</organism>
<evidence type="ECO:0000313" key="1">
    <source>
        <dbReference type="EMBL" id="SIT39682.1"/>
    </source>
</evidence>
<dbReference type="AlphaFoldDB" id="A0A1N7RX51"/>
<dbReference type="EMBL" id="CYGX02000022">
    <property type="protein sequence ID" value="SIT39682.1"/>
    <property type="molecule type" value="Genomic_DNA"/>
</dbReference>
<reference evidence="1 2" key="1">
    <citation type="submission" date="2016-12" db="EMBL/GenBank/DDBJ databases">
        <authorList>
            <person name="Song W.-J."/>
            <person name="Kurnit D.M."/>
        </authorList>
    </citation>
    <scope>NUCLEOTIDE SEQUENCE [LARGE SCALE GENOMIC DNA]</scope>
    <source>
        <strain evidence="1 2">STM7296</strain>
    </source>
</reference>
<protein>
    <submittedName>
        <fullName evidence="1">Uncharacterized protein</fullName>
    </submittedName>
</protein>
<accession>A0A1N7RX51</accession>
<dbReference type="Proteomes" id="UP000187012">
    <property type="component" value="Unassembled WGS sequence"/>
</dbReference>
<sequence>MIRLPFQPRARRPQDLSRRPAAFTYKANFLFHGYNLPFCSGACCNRKPIAPHISSVC</sequence>
<dbReference type="STRING" id="1247936.BN2475_220025"/>
<gene>
    <name evidence="1" type="ORF">BN2475_220025</name>
</gene>
<keyword evidence="2" id="KW-1185">Reference proteome</keyword>
<proteinExistence type="predicted"/>